<comment type="similarity">
    <text evidence="2">Belongs to the RbfA family.</text>
</comment>
<protein>
    <recommendedName>
        <fullName evidence="2">Ribosome-binding factor A</fullName>
    </recommendedName>
</protein>
<dbReference type="Gene3D" id="3.30.300.20">
    <property type="match status" value="1"/>
</dbReference>
<dbReference type="Proteomes" id="UP001059576">
    <property type="component" value="Chromosome"/>
</dbReference>
<dbReference type="PANTHER" id="PTHR33515">
    <property type="entry name" value="RIBOSOME-BINDING FACTOR A, CHLOROPLASTIC-RELATED"/>
    <property type="match status" value="1"/>
</dbReference>
<accession>A0ABY5J0V4</accession>
<evidence type="ECO:0000256" key="1">
    <source>
        <dbReference type="ARBA" id="ARBA00022517"/>
    </source>
</evidence>
<dbReference type="PROSITE" id="PS01319">
    <property type="entry name" value="RBFA"/>
    <property type="match status" value="1"/>
</dbReference>
<comment type="subcellular location">
    <subcellularLocation>
        <location evidence="2">Cytoplasm</location>
    </subcellularLocation>
</comment>
<dbReference type="InterPro" id="IPR020053">
    <property type="entry name" value="Ribosome-bd_factorA_CS"/>
</dbReference>
<dbReference type="InterPro" id="IPR000238">
    <property type="entry name" value="RbfA"/>
</dbReference>
<evidence type="ECO:0000313" key="4">
    <source>
        <dbReference type="Proteomes" id="UP001059576"/>
    </source>
</evidence>
<dbReference type="EMBL" id="CP101808">
    <property type="protein sequence ID" value="UUD36883.1"/>
    <property type="molecule type" value="Genomic_DNA"/>
</dbReference>
<dbReference type="Pfam" id="PF02033">
    <property type="entry name" value="RBFA"/>
    <property type="match status" value="1"/>
</dbReference>
<dbReference type="NCBIfam" id="TIGR00082">
    <property type="entry name" value="rbfA"/>
    <property type="match status" value="1"/>
</dbReference>
<evidence type="ECO:0000256" key="2">
    <source>
        <dbReference type="HAMAP-Rule" id="MF_00003"/>
    </source>
</evidence>
<keyword evidence="1 2" id="KW-0690">Ribosome biogenesis</keyword>
<sequence length="111" mass="12814">MRSISISKKEGQLKNILSIIIEELDDKDIVLPTIVDVRLSNDTSHARIFVSFYKQKNRGLSKLIGATNYIKKQLAAYLDWRKIPNLVFELDHLTDDGMRIDKILEDLKKEA</sequence>
<keyword evidence="2" id="KW-0963">Cytoplasm</keyword>
<comment type="subunit">
    <text evidence="2">Monomer. Binds 30S ribosomal subunits, but not 50S ribosomal subunits or 70S ribosomes.</text>
</comment>
<dbReference type="SUPFAM" id="SSF89919">
    <property type="entry name" value="Ribosome-binding factor A, RbfA"/>
    <property type="match status" value="1"/>
</dbReference>
<dbReference type="InterPro" id="IPR015946">
    <property type="entry name" value="KH_dom-like_a/b"/>
</dbReference>
<keyword evidence="4" id="KW-1185">Reference proteome</keyword>
<evidence type="ECO:0000313" key="3">
    <source>
        <dbReference type="EMBL" id="UUD36883.1"/>
    </source>
</evidence>
<dbReference type="HAMAP" id="MF_00003">
    <property type="entry name" value="RbfA"/>
    <property type="match status" value="1"/>
</dbReference>
<comment type="function">
    <text evidence="2">One of several proteins that assist in the late maturation steps of the functional core of the 30S ribosomal subunit. Associates with free 30S ribosomal subunits (but not with 30S subunits that are part of 70S ribosomes or polysomes). Required for efficient processing of 16S rRNA. May interact with the 5'-terminal helix region of 16S rRNA.</text>
</comment>
<gene>
    <name evidence="2 3" type="primary">rbfA</name>
    <name evidence="3" type="ORF">NPA09_03225</name>
</gene>
<dbReference type="PANTHER" id="PTHR33515:SF1">
    <property type="entry name" value="RIBOSOME-BINDING FACTOR A, CHLOROPLASTIC-RELATED"/>
    <property type="match status" value="1"/>
</dbReference>
<dbReference type="RefSeq" id="WP_129722907.1">
    <property type="nucleotide sequence ID" value="NZ_CP101808.1"/>
</dbReference>
<dbReference type="InterPro" id="IPR023799">
    <property type="entry name" value="RbfA_dom_sf"/>
</dbReference>
<reference evidence="3" key="1">
    <citation type="submission" date="2022-07" db="EMBL/GenBank/DDBJ databases">
        <title>Complete genome of Mycoplasma equigenitalium type strain T37.</title>
        <authorList>
            <person name="Spergser J."/>
        </authorList>
    </citation>
    <scope>NUCLEOTIDE SEQUENCE</scope>
    <source>
        <strain evidence="3">T37</strain>
    </source>
</reference>
<proteinExistence type="inferred from homology"/>
<organism evidence="3 4">
    <name type="scientific">Mycoplasmopsis equigenitalium</name>
    <dbReference type="NCBI Taxonomy" id="114883"/>
    <lineage>
        <taxon>Bacteria</taxon>
        <taxon>Bacillati</taxon>
        <taxon>Mycoplasmatota</taxon>
        <taxon>Mycoplasmoidales</taxon>
        <taxon>Metamycoplasmataceae</taxon>
        <taxon>Mycoplasmopsis</taxon>
    </lineage>
</organism>
<name>A0ABY5J0V4_9BACT</name>